<gene>
    <name evidence="1" type="ORF">TU35_009205</name>
</gene>
<proteinExistence type="predicted"/>
<feature type="non-terminal residue" evidence="1">
    <location>
        <position position="1"/>
    </location>
</feature>
<protein>
    <submittedName>
        <fullName evidence="1">ABC transporter permease subunit</fullName>
    </submittedName>
</protein>
<dbReference type="Proteomes" id="UP000033636">
    <property type="component" value="Unassembled WGS sequence"/>
</dbReference>
<reference evidence="1" key="1">
    <citation type="submission" date="2024-07" db="EMBL/GenBank/DDBJ databases">
        <title>Metagenome and Metagenome-Assembled Genomes of Archaea from a hot spring from the geothermal field of Los Azufres, Mexico.</title>
        <authorList>
            <person name="Marin-Paredes R."/>
            <person name="Martinez-Romero E."/>
            <person name="Servin-Garciduenas L.E."/>
        </authorList>
    </citation>
    <scope>NUCLEOTIDE SEQUENCE</scope>
</reference>
<evidence type="ECO:0000313" key="2">
    <source>
        <dbReference type="Proteomes" id="UP000033636"/>
    </source>
</evidence>
<comment type="caution">
    <text evidence="1">The sequence shown here is derived from an EMBL/GenBank/DDBJ whole genome shotgun (WGS) entry which is preliminary data.</text>
</comment>
<evidence type="ECO:0000313" key="1">
    <source>
        <dbReference type="EMBL" id="MFB6491391.1"/>
    </source>
</evidence>
<sequence length="117" mass="12714">LSMRGNTISQLGEDYVTYAEARGLPSSVVRKYVGRNALLPLYTMLIISLGFSFGGSVFVEQTFSYPGVGNLYVTALYNSDWLLAMGILVIIVVAIVLGMVIADLTYSLIDPRVRAGE</sequence>
<organism evidence="1 2">
    <name type="scientific">Thermoproteus sp. AZ2</name>
    <dbReference type="NCBI Taxonomy" id="1609232"/>
    <lineage>
        <taxon>Archaea</taxon>
        <taxon>Thermoproteota</taxon>
        <taxon>Thermoprotei</taxon>
        <taxon>Thermoproteales</taxon>
        <taxon>Thermoproteaceae</taxon>
        <taxon>Thermoproteus</taxon>
    </lineage>
</organism>
<name>A0ACC6V351_9CREN</name>
<dbReference type="EMBL" id="JZWT02000031">
    <property type="protein sequence ID" value="MFB6491391.1"/>
    <property type="molecule type" value="Genomic_DNA"/>
</dbReference>
<accession>A0ACC6V351</accession>